<evidence type="ECO:0000313" key="3">
    <source>
        <dbReference type="Proteomes" id="UP000193719"/>
    </source>
</evidence>
<name>A0A1Y1VIY6_9FUNG</name>
<dbReference type="SUPFAM" id="SSF109604">
    <property type="entry name" value="HD-domain/PDEase-like"/>
    <property type="match status" value="1"/>
</dbReference>
<dbReference type="Pfam" id="PF01966">
    <property type="entry name" value="HD"/>
    <property type="match status" value="1"/>
</dbReference>
<dbReference type="SMART" id="SM00471">
    <property type="entry name" value="HDc"/>
    <property type="match status" value="1"/>
</dbReference>
<dbReference type="Proteomes" id="UP000193719">
    <property type="component" value="Unassembled WGS sequence"/>
</dbReference>
<dbReference type="GO" id="GO:0008832">
    <property type="term" value="F:dGTPase activity"/>
    <property type="evidence" value="ECO:0007669"/>
    <property type="project" value="TreeGrafter"/>
</dbReference>
<keyword evidence="3" id="KW-1185">Reference proteome</keyword>
<accession>A0A1Y1VIY6</accession>
<proteinExistence type="predicted"/>
<dbReference type="STRING" id="1754191.A0A1Y1VIY6"/>
<gene>
    <name evidence="2" type="ORF">BCR36DRAFT_344157</name>
</gene>
<dbReference type="PANTHER" id="PTHR11373:SF4">
    <property type="entry name" value="DEOXYNUCLEOSIDE TRIPHOSPHATE TRIPHOSPHOHYDROLASE SAMHD1"/>
    <property type="match status" value="1"/>
</dbReference>
<dbReference type="GO" id="GO:0006203">
    <property type="term" value="P:dGTP catabolic process"/>
    <property type="evidence" value="ECO:0007669"/>
    <property type="project" value="TreeGrafter"/>
</dbReference>
<reference evidence="2 3" key="1">
    <citation type="submission" date="2016-08" db="EMBL/GenBank/DDBJ databases">
        <title>Genomes of anaerobic fungi encode conserved fungal cellulosomes for biomass hydrolysis.</title>
        <authorList>
            <consortium name="DOE Joint Genome Institute"/>
            <person name="Haitjema C.H."/>
            <person name="Gilmore S.P."/>
            <person name="Henske J.K."/>
            <person name="Solomon K.V."/>
            <person name="De Groot R."/>
            <person name="Kuo A."/>
            <person name="Mondo S.J."/>
            <person name="Salamov A.A."/>
            <person name="Labutti K."/>
            <person name="Zhao Z."/>
            <person name="Chiniquy J."/>
            <person name="Barry K."/>
            <person name="Brewer H.M."/>
            <person name="Purvine S.O."/>
            <person name="Wright A.T."/>
            <person name="Boxma B."/>
            <person name="Van Alen T."/>
            <person name="Hackstein J.H."/>
            <person name="Baker S.E."/>
            <person name="Grigoriev I.V."/>
            <person name="O'Malley M.A."/>
        </authorList>
    </citation>
    <scope>NUCLEOTIDE SEQUENCE [LARGE SCALE GENOMIC DNA]</scope>
    <source>
        <strain evidence="3">finn</strain>
    </source>
</reference>
<reference evidence="2 3" key="2">
    <citation type="submission" date="2016-08" db="EMBL/GenBank/DDBJ databases">
        <title>Pervasive Adenine N6-methylation of Active Genes in Fungi.</title>
        <authorList>
            <consortium name="DOE Joint Genome Institute"/>
            <person name="Mondo S.J."/>
            <person name="Dannebaum R.O."/>
            <person name="Kuo R.C."/>
            <person name="Labutti K."/>
            <person name="Haridas S."/>
            <person name="Kuo A."/>
            <person name="Salamov A."/>
            <person name="Ahrendt S.R."/>
            <person name="Lipzen A."/>
            <person name="Sullivan W."/>
            <person name="Andreopoulos W.B."/>
            <person name="Clum A."/>
            <person name="Lindquist E."/>
            <person name="Daum C."/>
            <person name="Ramamoorthy G.K."/>
            <person name="Gryganskyi A."/>
            <person name="Culley D."/>
            <person name="Magnuson J.K."/>
            <person name="James T.Y."/>
            <person name="O'Malley M.A."/>
            <person name="Stajich J.E."/>
            <person name="Spatafora J.W."/>
            <person name="Visel A."/>
            <person name="Grigoriev I.V."/>
        </authorList>
    </citation>
    <scope>NUCLEOTIDE SEQUENCE [LARGE SCALE GENOMIC DNA]</scope>
    <source>
        <strain evidence="3">finn</strain>
    </source>
</reference>
<dbReference type="AlphaFoldDB" id="A0A1Y1VIY6"/>
<dbReference type="EMBL" id="MCFH01000005">
    <property type="protein sequence ID" value="ORX57680.1"/>
    <property type="molecule type" value="Genomic_DNA"/>
</dbReference>
<dbReference type="PANTHER" id="PTHR11373">
    <property type="entry name" value="DEOXYNUCLEOSIDE TRIPHOSPHATE TRIPHOSPHOHYDROLASE"/>
    <property type="match status" value="1"/>
</dbReference>
<dbReference type="Gene3D" id="1.10.3210.10">
    <property type="entry name" value="Hypothetical protein af1432"/>
    <property type="match status" value="1"/>
</dbReference>
<sequence length="513" mass="60543">MINKKEKIINDPVHGIINLEEFAIDIINTRYFQRLHHVRQLDIAYLVYPGAMHTRFEHCIGTYYITRKLLESLNLENTKYANIIKVSALIHDIGHGPFSHQYDSCRVDKFQHEERASVIIKKMSEEITNPETKKYFTPENIKLICRIINGNDTIIQDGHKTPDCVSVNCDDSDEENDNNELNHNNNSIDDDVPNYVFEIVSNHYNGIDVDRFDYIIRDSYYTGVCTSFNLQRILQVAELRNGHMVFPKKDFYTIFLFFQARYILHKLVYQHKTVICYGKVLRQIIKRHINQIRALEWEDQTDENLLYLMRATDAKFKKIKKYYPTYEEFKKNDIKDIIKKSNLYLTPEQIKDLTYISESQYNEIGEVGADNILYRVPVYKIAKKIVLKRLDVNGYHHLVNTDKFYKIQNGKPKLLDEEEVCLIHNNNTILMEAINDGLYVFTEPMDSSYEIKDEVSFGFGVPSQSFYKNILFFDKDEPDECNVKSFEELHESACLPQEWFEYSINYYSKINKV</sequence>
<feature type="domain" description="HD/PDEase" evidence="1">
    <location>
        <begin position="51"/>
        <end position="224"/>
    </location>
</feature>
<dbReference type="InterPro" id="IPR006674">
    <property type="entry name" value="HD_domain"/>
</dbReference>
<dbReference type="InterPro" id="IPR003607">
    <property type="entry name" value="HD/PDEase_dom"/>
</dbReference>
<evidence type="ECO:0000313" key="2">
    <source>
        <dbReference type="EMBL" id="ORX57680.1"/>
    </source>
</evidence>
<evidence type="ECO:0000259" key="1">
    <source>
        <dbReference type="SMART" id="SM00471"/>
    </source>
</evidence>
<protein>
    <recommendedName>
        <fullName evidence="1">HD/PDEase domain-containing protein</fullName>
    </recommendedName>
</protein>
<dbReference type="OrthoDB" id="9991235at2759"/>
<comment type="caution">
    <text evidence="2">The sequence shown here is derived from an EMBL/GenBank/DDBJ whole genome shotgun (WGS) entry which is preliminary data.</text>
</comment>
<organism evidence="2 3">
    <name type="scientific">Piromyces finnis</name>
    <dbReference type="NCBI Taxonomy" id="1754191"/>
    <lineage>
        <taxon>Eukaryota</taxon>
        <taxon>Fungi</taxon>
        <taxon>Fungi incertae sedis</taxon>
        <taxon>Chytridiomycota</taxon>
        <taxon>Chytridiomycota incertae sedis</taxon>
        <taxon>Neocallimastigomycetes</taxon>
        <taxon>Neocallimastigales</taxon>
        <taxon>Neocallimastigaceae</taxon>
        <taxon>Piromyces</taxon>
    </lineage>
</organism>
<dbReference type="CDD" id="cd00077">
    <property type="entry name" value="HDc"/>
    <property type="match status" value="1"/>
</dbReference>
<dbReference type="InterPro" id="IPR050135">
    <property type="entry name" value="dGTPase-like"/>
</dbReference>